<accession>A0A2S7U1J8</accession>
<sequence>MALSQMSLAEEAKSADDIAKSLANPNTPLASMQLKNQVRSFSGSLPNASSQTGYTALFQPSLPFALNNGSLLLWRPALPIVVDQPVFNADTLDFESESGLGDLAFDLAYSTTSDEGLLTAFGLITTLQTASSSALGSGKWSIGPGVLVGKITDKYVLGAFPNHQWDVAGWGDNSVRLGFLVVAGMWDRHLFLATIGLTHSGISRSTFRLGKPSSGMRLLGNSLLK</sequence>
<dbReference type="AlphaFoldDB" id="A0A2S7U1J8"/>
<organism evidence="1 2">
    <name type="scientific">Rubritalea profundi</name>
    <dbReference type="NCBI Taxonomy" id="1658618"/>
    <lineage>
        <taxon>Bacteria</taxon>
        <taxon>Pseudomonadati</taxon>
        <taxon>Verrucomicrobiota</taxon>
        <taxon>Verrucomicrobiia</taxon>
        <taxon>Verrucomicrobiales</taxon>
        <taxon>Rubritaleaceae</taxon>
        <taxon>Rubritalea</taxon>
    </lineage>
</organism>
<proteinExistence type="predicted"/>
<comment type="caution">
    <text evidence="1">The sequence shown here is derived from an EMBL/GenBank/DDBJ whole genome shotgun (WGS) entry which is preliminary data.</text>
</comment>
<reference evidence="1 2" key="1">
    <citation type="submission" date="2016-12" db="EMBL/GenBank/DDBJ databases">
        <title>Study of bacterial adaptation to deep sea.</title>
        <authorList>
            <person name="Song J."/>
            <person name="Yoshizawa S."/>
            <person name="Kogure K."/>
        </authorList>
    </citation>
    <scope>NUCLEOTIDE SEQUENCE [LARGE SCALE GENOMIC DNA]</scope>
    <source>
        <strain evidence="1 2">SAORIC-165</strain>
    </source>
</reference>
<evidence type="ECO:0000313" key="2">
    <source>
        <dbReference type="Proteomes" id="UP000239907"/>
    </source>
</evidence>
<gene>
    <name evidence="1" type="ORF">BSZ32_07465</name>
</gene>
<protein>
    <submittedName>
        <fullName evidence="1">Uncharacterized protein</fullName>
    </submittedName>
</protein>
<evidence type="ECO:0000313" key="1">
    <source>
        <dbReference type="EMBL" id="PQJ28367.1"/>
    </source>
</evidence>
<dbReference type="EMBL" id="MQWA01000001">
    <property type="protein sequence ID" value="PQJ28367.1"/>
    <property type="molecule type" value="Genomic_DNA"/>
</dbReference>
<keyword evidence="2" id="KW-1185">Reference proteome</keyword>
<dbReference type="Proteomes" id="UP000239907">
    <property type="component" value="Unassembled WGS sequence"/>
</dbReference>
<name>A0A2S7U1J8_9BACT</name>